<comment type="caution">
    <text evidence="5">The sequence shown here is derived from an EMBL/GenBank/DDBJ whole genome shotgun (WGS) entry which is preliminary data.</text>
</comment>
<dbReference type="PANTHER" id="PTHR43179">
    <property type="entry name" value="RHAMNOSYLTRANSFERASE WBBL"/>
    <property type="match status" value="1"/>
</dbReference>
<dbReference type="InterPro" id="IPR001173">
    <property type="entry name" value="Glyco_trans_2-like"/>
</dbReference>
<name>A0ABU0BS70_9HYPH</name>
<evidence type="ECO:0000256" key="2">
    <source>
        <dbReference type="ARBA" id="ARBA00022676"/>
    </source>
</evidence>
<evidence type="ECO:0000313" key="6">
    <source>
        <dbReference type="Proteomes" id="UP001230207"/>
    </source>
</evidence>
<proteinExistence type="inferred from homology"/>
<accession>A0ABU0BS70</accession>
<organism evidence="5 6">
    <name type="scientific">Pararhizobium capsulatum DSM 1112</name>
    <dbReference type="NCBI Taxonomy" id="1121113"/>
    <lineage>
        <taxon>Bacteria</taxon>
        <taxon>Pseudomonadati</taxon>
        <taxon>Pseudomonadota</taxon>
        <taxon>Alphaproteobacteria</taxon>
        <taxon>Hyphomicrobiales</taxon>
        <taxon>Rhizobiaceae</taxon>
        <taxon>Rhizobium/Agrobacterium group</taxon>
        <taxon>Pararhizobium</taxon>
    </lineage>
</organism>
<protein>
    <submittedName>
        <fullName evidence="5">GT2 family glycosyltransferase</fullName>
    </submittedName>
</protein>
<dbReference type="EMBL" id="JAUSVF010000001">
    <property type="protein sequence ID" value="MDQ0321106.1"/>
    <property type="molecule type" value="Genomic_DNA"/>
</dbReference>
<keyword evidence="6" id="KW-1185">Reference proteome</keyword>
<sequence length="340" mass="37473">MARASIIIPNWNGAHLLPACLEGLRSQTFRDFTILLVDNGSADGSVELLASRFPEVRVLRHTENLGFSAAINTGIAAGDTDYVVALNNDTEIDPGWLAALVETMDRHPDVGLATSKILDFRNRSIIDTVGDGYSLSGLSFKIGSRCKDDGLDHEPFDVFGASACAAIYRRSMLDHIGVFDVNFFAYMEDVDLSIRARLAGYRCLSVPAAKIYHMGSASTGGTASAFSVRLTTRNILAIIIKDIPLALLPQVLVKTTVLQLGALFQCLFMKRHPWLRRNLKAYAQGLGEAIGYMPVMIRQRREVQKQRRISTGDFKRLISDSERLRRHYVSRPIPASASAS</sequence>
<dbReference type="Gene3D" id="3.90.550.10">
    <property type="entry name" value="Spore Coat Polysaccharide Biosynthesis Protein SpsA, Chain A"/>
    <property type="match status" value="1"/>
</dbReference>
<reference evidence="5 6" key="1">
    <citation type="submission" date="2023-07" db="EMBL/GenBank/DDBJ databases">
        <title>Genomic Encyclopedia of Type Strains, Phase IV (KMG-IV): sequencing the most valuable type-strain genomes for metagenomic binning, comparative biology and taxonomic classification.</title>
        <authorList>
            <person name="Goeker M."/>
        </authorList>
    </citation>
    <scope>NUCLEOTIDE SEQUENCE [LARGE SCALE GENOMIC DNA]</scope>
    <source>
        <strain evidence="5 6">DSM 1112</strain>
    </source>
</reference>
<dbReference type="CDD" id="cd04186">
    <property type="entry name" value="GT_2_like_c"/>
    <property type="match status" value="1"/>
</dbReference>
<evidence type="ECO:0000259" key="4">
    <source>
        <dbReference type="Pfam" id="PF00535"/>
    </source>
</evidence>
<dbReference type="Pfam" id="PF00535">
    <property type="entry name" value="Glycos_transf_2"/>
    <property type="match status" value="1"/>
</dbReference>
<comment type="similarity">
    <text evidence="1">Belongs to the glycosyltransferase 2 family.</text>
</comment>
<keyword evidence="2" id="KW-0328">Glycosyltransferase</keyword>
<keyword evidence="3" id="KW-0808">Transferase</keyword>
<gene>
    <name evidence="5" type="ORF">QO002_003244</name>
</gene>
<feature type="domain" description="Glycosyltransferase 2-like" evidence="4">
    <location>
        <begin position="5"/>
        <end position="176"/>
    </location>
</feature>
<dbReference type="Proteomes" id="UP001230207">
    <property type="component" value="Unassembled WGS sequence"/>
</dbReference>
<evidence type="ECO:0000256" key="3">
    <source>
        <dbReference type="ARBA" id="ARBA00022679"/>
    </source>
</evidence>
<evidence type="ECO:0000313" key="5">
    <source>
        <dbReference type="EMBL" id="MDQ0321106.1"/>
    </source>
</evidence>
<dbReference type="InterPro" id="IPR029044">
    <property type="entry name" value="Nucleotide-diphossugar_trans"/>
</dbReference>
<dbReference type="PANTHER" id="PTHR43179:SF12">
    <property type="entry name" value="GALACTOFURANOSYLTRANSFERASE GLFT2"/>
    <property type="match status" value="1"/>
</dbReference>
<dbReference type="RefSeq" id="WP_307231443.1">
    <property type="nucleotide sequence ID" value="NZ_JAUSVF010000001.1"/>
</dbReference>
<evidence type="ECO:0000256" key="1">
    <source>
        <dbReference type="ARBA" id="ARBA00006739"/>
    </source>
</evidence>
<dbReference type="SUPFAM" id="SSF53448">
    <property type="entry name" value="Nucleotide-diphospho-sugar transferases"/>
    <property type="match status" value="1"/>
</dbReference>